<evidence type="ECO:0008006" key="5">
    <source>
        <dbReference type="Google" id="ProtNLM"/>
    </source>
</evidence>
<feature type="compositionally biased region" description="Polar residues" evidence="2">
    <location>
        <begin position="956"/>
        <end position="968"/>
    </location>
</feature>
<evidence type="ECO:0000256" key="2">
    <source>
        <dbReference type="SAM" id="MobiDB-lite"/>
    </source>
</evidence>
<feature type="compositionally biased region" description="Basic and acidic residues" evidence="2">
    <location>
        <begin position="631"/>
        <end position="640"/>
    </location>
</feature>
<comment type="caution">
    <text evidence="3">The sequence shown here is derived from an EMBL/GenBank/DDBJ whole genome shotgun (WGS) entry which is preliminary data.</text>
</comment>
<feature type="region of interest" description="Disordered" evidence="2">
    <location>
        <begin position="176"/>
        <end position="196"/>
    </location>
</feature>
<organism evidence="3 4">
    <name type="scientific">Tremella mesenterica</name>
    <name type="common">Jelly fungus</name>
    <dbReference type="NCBI Taxonomy" id="5217"/>
    <lineage>
        <taxon>Eukaryota</taxon>
        <taxon>Fungi</taxon>
        <taxon>Dikarya</taxon>
        <taxon>Basidiomycota</taxon>
        <taxon>Agaricomycotina</taxon>
        <taxon>Tremellomycetes</taxon>
        <taxon>Tremellales</taxon>
        <taxon>Tremellaceae</taxon>
        <taxon>Tremella</taxon>
    </lineage>
</organism>
<gene>
    <name evidence="3" type="ORF">M231_02524</name>
</gene>
<dbReference type="InParanoid" id="A0A4Q1BQT5"/>
<dbReference type="InterPro" id="IPR049150">
    <property type="entry name" value="EFR3_HEAT-like_rpt"/>
</dbReference>
<evidence type="ECO:0000313" key="3">
    <source>
        <dbReference type="EMBL" id="RXK40250.1"/>
    </source>
</evidence>
<dbReference type="PANTHER" id="PTHR47766:SF1">
    <property type="entry name" value="PROTEIN EFR3"/>
    <property type="match status" value="1"/>
</dbReference>
<dbReference type="InterPro" id="IPR039786">
    <property type="entry name" value="EFR3"/>
</dbReference>
<reference evidence="3 4" key="1">
    <citation type="submission" date="2016-06" db="EMBL/GenBank/DDBJ databases">
        <title>Evolution of pathogenesis and genome organization in the Tremellales.</title>
        <authorList>
            <person name="Cuomo C."/>
            <person name="Litvintseva A."/>
            <person name="Heitman J."/>
            <person name="Chen Y."/>
            <person name="Sun S."/>
            <person name="Springer D."/>
            <person name="Dromer F."/>
            <person name="Young S."/>
            <person name="Zeng Q."/>
            <person name="Chapman S."/>
            <person name="Gujja S."/>
            <person name="Saif S."/>
            <person name="Birren B."/>
        </authorList>
    </citation>
    <scope>NUCLEOTIDE SEQUENCE [LARGE SCALE GENOMIC DNA]</scope>
    <source>
        <strain evidence="3 4">ATCC 28783</strain>
    </source>
</reference>
<sequence length="1018" mass="110698">MSGCLPCTKLRPELSLLNECYPPPKALLQAGPDYRPLSQDLSKLTYSAKNKSSLLPKIGDELEKRVVKEAARSTGGYTRYRASLLISLAILKTLIIECKSDLALFSRPIIRIVSIALDVKVYQQNTLDLEVAGRAASSFIAFCTFTDGNSLASDPSLSSTYLTVLRKFGVMAIDRGIRPSPANSNNNEKQPSDSELRNRTRLIALAALNGAASSDALFSSVSEFPKQVNLIVPPLMSNVFEGTMSDLKLQTAKIEMDASPSPFFSEFSARRPVNDRRAPSLHAHIPGEKGPLASDVIQAAQRLLRALLAQCQVTQASHVLDAVFVFLDGTGWTDVERCCWLAERSTAAMSLQYRFVVPTKIVELLMDMPDGPVTHKHTTALAMVTTILNSHTSLVGLAVTDLCNSLTTLIIRRIHRDPHDALLPPLVQCISSLGTHIYYSDQINDVVEEIAIRISQVPQADKERAEILRVLIHCISGLMTTARLADESEARLAIPFESGDKGKAPQLDTPLEVPRLRTGRRNPISPEVWQETLALLCESSFPVRAAYARALLLYLEHEIPKGKSTVRPNDMTGFRFCNALYAAIYTLAMSSCLGPGSPDPSPSATPSQTPQPVQLPQIDQPTRATSPVVGSKEKGVKFDVAEPTLTINDSPSHTSNTDSPTPKRQSTGPGVNTPPLNGTSTPPKKTFRASRRVSLPLNRLNSSAVLSSHENVATPFDFSFILAILNAVHTALPVPALITGIPMLLALDRDAGQELVRRTNDGRAGAWVLERKRAIRETVCLAWEMVGKKWNIQQVVDIANATLNLLPEPLVVPTLRPKGEGILPGQEETAPFYPFPNEGETSATSLPLIDPDNMLVSLSGAVNVQNITGREATALLKRWKMRWTVEGALKDSVERFSSANIHPTPDAHLDIARVLMTADNASFQSLSRPIPRPIDVTDLREALGGRAASIDGSAPPSLTSLDTRSGSRAQRGGEVNGNVNGRSRSGEGGKRGQADVKEVLKEIFKDRRKAAQRAEKVI</sequence>
<dbReference type="OMA" id="EWTQYQY"/>
<feature type="region of interest" description="Disordered" evidence="2">
    <location>
        <begin position="595"/>
        <end position="687"/>
    </location>
</feature>
<name>A0A4Q1BQT5_TREME</name>
<dbReference type="EMBL" id="SDIL01000021">
    <property type="protein sequence ID" value="RXK40250.1"/>
    <property type="molecule type" value="Genomic_DNA"/>
</dbReference>
<dbReference type="STRING" id="5217.A0A4Q1BQT5"/>
<evidence type="ECO:0000256" key="1">
    <source>
        <dbReference type="ARBA" id="ARBA00010216"/>
    </source>
</evidence>
<feature type="region of interest" description="Disordered" evidence="2">
    <location>
        <begin position="946"/>
        <end position="995"/>
    </location>
</feature>
<keyword evidence="4" id="KW-1185">Reference proteome</keyword>
<dbReference type="Pfam" id="PF21072">
    <property type="entry name" value="EFR3"/>
    <property type="match status" value="1"/>
</dbReference>
<protein>
    <recommendedName>
        <fullName evidence="5">Protein EFR3</fullName>
    </recommendedName>
</protein>
<evidence type="ECO:0000313" key="4">
    <source>
        <dbReference type="Proteomes" id="UP000289152"/>
    </source>
</evidence>
<dbReference type="GO" id="GO:0072659">
    <property type="term" value="P:protein localization to plasma membrane"/>
    <property type="evidence" value="ECO:0007669"/>
    <property type="project" value="InterPro"/>
</dbReference>
<dbReference type="Proteomes" id="UP000289152">
    <property type="component" value="Unassembled WGS sequence"/>
</dbReference>
<feature type="compositionally biased region" description="Polar residues" evidence="2">
    <location>
        <begin position="645"/>
        <end position="683"/>
    </location>
</feature>
<dbReference type="PANTHER" id="PTHR47766">
    <property type="entry name" value="PROTEIN EFR3"/>
    <property type="match status" value="1"/>
</dbReference>
<dbReference type="VEuPathDB" id="FungiDB:TREMEDRAFT_72219"/>
<accession>A0A4Q1BQT5</accession>
<feature type="compositionally biased region" description="Basic and acidic residues" evidence="2">
    <location>
        <begin position="984"/>
        <end position="995"/>
    </location>
</feature>
<dbReference type="AlphaFoldDB" id="A0A4Q1BQT5"/>
<dbReference type="OrthoDB" id="274691at2759"/>
<feature type="compositionally biased region" description="Low complexity" evidence="2">
    <location>
        <begin position="972"/>
        <end position="983"/>
    </location>
</feature>
<proteinExistence type="inferred from homology"/>
<comment type="similarity">
    <text evidence="1">Belongs to the EFR3 family.</text>
</comment>